<protein>
    <submittedName>
        <fullName evidence="3">Amidohydrolase</fullName>
    </submittedName>
</protein>
<gene>
    <name evidence="3" type="ORF">C6V83_13745</name>
</gene>
<name>A0A2S0KHJ8_9ACTN</name>
<keyword evidence="1" id="KW-0479">Metal-binding</keyword>
<dbReference type="InterPro" id="IPR002933">
    <property type="entry name" value="Peptidase_M20"/>
</dbReference>
<feature type="binding site" evidence="1">
    <location>
        <position position="165"/>
    </location>
    <ligand>
        <name>Mn(2+)</name>
        <dbReference type="ChEBI" id="CHEBI:29035"/>
        <label>2</label>
    </ligand>
</feature>
<evidence type="ECO:0000259" key="2">
    <source>
        <dbReference type="Pfam" id="PF07687"/>
    </source>
</evidence>
<dbReference type="Pfam" id="PF07687">
    <property type="entry name" value="M20_dimer"/>
    <property type="match status" value="1"/>
</dbReference>
<dbReference type="Proteomes" id="UP000239814">
    <property type="component" value="Chromosome"/>
</dbReference>
<dbReference type="CDD" id="cd03886">
    <property type="entry name" value="M20_Acy1"/>
    <property type="match status" value="1"/>
</dbReference>
<dbReference type="Gene3D" id="3.30.70.360">
    <property type="match status" value="1"/>
</dbReference>
<comment type="cofactor">
    <cofactor evidence="1">
        <name>Mn(2+)</name>
        <dbReference type="ChEBI" id="CHEBI:29035"/>
    </cofactor>
    <text evidence="1">The Mn(2+) ion enhances activity.</text>
</comment>
<dbReference type="Gene3D" id="3.40.630.10">
    <property type="entry name" value="Zn peptidases"/>
    <property type="match status" value="1"/>
</dbReference>
<keyword evidence="4" id="KW-1185">Reference proteome</keyword>
<dbReference type="EMBL" id="CP027433">
    <property type="protein sequence ID" value="AVM01154.1"/>
    <property type="molecule type" value="Genomic_DNA"/>
</dbReference>
<dbReference type="NCBIfam" id="TIGR01891">
    <property type="entry name" value="amidohydrolases"/>
    <property type="match status" value="1"/>
</dbReference>
<dbReference type="Pfam" id="PF01546">
    <property type="entry name" value="Peptidase_M20"/>
    <property type="match status" value="1"/>
</dbReference>
<dbReference type="InterPro" id="IPR011650">
    <property type="entry name" value="Peptidase_M20_dimer"/>
</dbReference>
<dbReference type="InterPro" id="IPR017439">
    <property type="entry name" value="Amidohydrolase"/>
</dbReference>
<organism evidence="3 4">
    <name type="scientific">Gordonia iterans</name>
    <dbReference type="NCBI Taxonomy" id="1004901"/>
    <lineage>
        <taxon>Bacteria</taxon>
        <taxon>Bacillati</taxon>
        <taxon>Actinomycetota</taxon>
        <taxon>Actinomycetes</taxon>
        <taxon>Mycobacteriales</taxon>
        <taxon>Gordoniaceae</taxon>
        <taxon>Gordonia</taxon>
    </lineage>
</organism>
<evidence type="ECO:0000256" key="1">
    <source>
        <dbReference type="PIRSR" id="PIRSR005962-1"/>
    </source>
</evidence>
<dbReference type="InterPro" id="IPR036264">
    <property type="entry name" value="Bact_exopeptidase_dim_dom"/>
</dbReference>
<dbReference type="SUPFAM" id="SSF55031">
    <property type="entry name" value="Bacterial exopeptidase dimerisation domain"/>
    <property type="match status" value="1"/>
</dbReference>
<sequence>MGSPMKSIDIVTLRHELHQIPEVGLHLPITQRYLLAVLDSEGIDYLTGESMTSVTIVIRGGAADRRATVPTVLVRSDMDALPVAEETNLPWASTNGAMHACGHDAHMAIVLAATVATHRARATLQGDAIFFFQPGEEGHGGAQLALAEGLLDVAGTRPIAALGLHVLSNLLDAGQLAGRPGPILSGSTLVDVNVSGRGGHGSTPHLTASPLAAAAAMVGAVGAVSAHSVSMFEPATVGFGALRSGEARNVVPDHAVLQGVIRTFDTDTDSHLRQCLERTVNGIAMAHDVEATVTYAQDTVPTESDPREFALLRGIARGRGIQLTELPQPIAISEDFSWILRAVPGVFVLIGAGRSDSPESNHSPRATFSDDVLAPSADLVIAWVQDRLAAGAQKP</sequence>
<feature type="binding site" evidence="1">
    <location>
        <position position="103"/>
    </location>
    <ligand>
        <name>Mn(2+)</name>
        <dbReference type="ChEBI" id="CHEBI:29035"/>
        <label>2</label>
    </ligand>
</feature>
<dbReference type="GO" id="GO:0016787">
    <property type="term" value="F:hydrolase activity"/>
    <property type="evidence" value="ECO:0007669"/>
    <property type="project" value="UniProtKB-KW"/>
</dbReference>
<keyword evidence="3" id="KW-0378">Hydrolase</keyword>
<dbReference type="AlphaFoldDB" id="A0A2S0KHJ8"/>
<keyword evidence="1" id="KW-0464">Manganese</keyword>
<dbReference type="PIRSF" id="PIRSF005962">
    <property type="entry name" value="Pept_M20D_amidohydro"/>
    <property type="match status" value="1"/>
</dbReference>
<dbReference type="SUPFAM" id="SSF53187">
    <property type="entry name" value="Zn-dependent exopeptidases"/>
    <property type="match status" value="1"/>
</dbReference>
<dbReference type="PANTHER" id="PTHR11014:SF63">
    <property type="entry name" value="METALLOPEPTIDASE, PUTATIVE (AFU_ORTHOLOGUE AFUA_6G09600)-RELATED"/>
    <property type="match status" value="1"/>
</dbReference>
<feature type="binding site" evidence="1">
    <location>
        <position position="101"/>
    </location>
    <ligand>
        <name>Mn(2+)</name>
        <dbReference type="ChEBI" id="CHEBI:29035"/>
        <label>2</label>
    </ligand>
</feature>
<dbReference type="KEGG" id="git:C6V83_13745"/>
<feature type="domain" description="Peptidase M20 dimerisation" evidence="2">
    <location>
        <begin position="186"/>
        <end position="278"/>
    </location>
</feature>
<feature type="binding site" evidence="1">
    <location>
        <position position="137"/>
    </location>
    <ligand>
        <name>Mn(2+)</name>
        <dbReference type="ChEBI" id="CHEBI:29035"/>
        <label>2</label>
    </ligand>
</feature>
<feature type="binding site" evidence="1">
    <location>
        <position position="362"/>
    </location>
    <ligand>
        <name>Mn(2+)</name>
        <dbReference type="ChEBI" id="CHEBI:29035"/>
        <label>2</label>
    </ligand>
</feature>
<accession>A0A2S0KHJ8</accession>
<evidence type="ECO:0000313" key="4">
    <source>
        <dbReference type="Proteomes" id="UP000239814"/>
    </source>
</evidence>
<dbReference type="GO" id="GO:0046872">
    <property type="term" value="F:metal ion binding"/>
    <property type="evidence" value="ECO:0007669"/>
    <property type="project" value="UniProtKB-KW"/>
</dbReference>
<evidence type="ECO:0000313" key="3">
    <source>
        <dbReference type="EMBL" id="AVM01154.1"/>
    </source>
</evidence>
<dbReference type="PANTHER" id="PTHR11014">
    <property type="entry name" value="PEPTIDASE M20 FAMILY MEMBER"/>
    <property type="match status" value="1"/>
</dbReference>
<reference evidence="3 4" key="1">
    <citation type="submission" date="2018-03" db="EMBL/GenBank/DDBJ databases">
        <title>Characteristics and genome of n-alkane degrading marine bacteria Gordonia iterans isolated from crude oil contaminated in Tae-an, South Korea.</title>
        <authorList>
            <person name="Lee S.-S."/>
            <person name="Kim H."/>
        </authorList>
    </citation>
    <scope>NUCLEOTIDE SEQUENCE [LARGE SCALE GENOMIC DNA]</scope>
    <source>
        <strain evidence="3 4">Co17</strain>
    </source>
</reference>
<proteinExistence type="predicted"/>